<dbReference type="Pfam" id="PF05345">
    <property type="entry name" value="He_PIG"/>
    <property type="match status" value="1"/>
</dbReference>
<keyword evidence="4" id="KW-1185">Reference proteome</keyword>
<dbReference type="AlphaFoldDB" id="A0A5R8Y370"/>
<dbReference type="GO" id="GO:0016020">
    <property type="term" value="C:membrane"/>
    <property type="evidence" value="ECO:0007669"/>
    <property type="project" value="InterPro"/>
</dbReference>
<evidence type="ECO:0000313" key="3">
    <source>
        <dbReference type="EMBL" id="TLP39616.1"/>
    </source>
</evidence>
<organism evidence="3 4">
    <name type="scientific">Arcobacter arenosus</name>
    <dbReference type="NCBI Taxonomy" id="2576037"/>
    <lineage>
        <taxon>Bacteria</taxon>
        <taxon>Pseudomonadati</taxon>
        <taxon>Campylobacterota</taxon>
        <taxon>Epsilonproteobacteria</taxon>
        <taxon>Campylobacterales</taxon>
        <taxon>Arcobacteraceae</taxon>
        <taxon>Arcobacter</taxon>
    </lineage>
</organism>
<feature type="domain" description="HYR" evidence="2">
    <location>
        <begin position="393"/>
        <end position="494"/>
    </location>
</feature>
<evidence type="ECO:0000259" key="2">
    <source>
        <dbReference type="PROSITE" id="PS50825"/>
    </source>
</evidence>
<comment type="caution">
    <text evidence="3">The sequence shown here is derived from an EMBL/GenBank/DDBJ whole genome shotgun (WGS) entry which is preliminary data.</text>
</comment>
<gene>
    <name evidence="3" type="ORF">FDK22_07035</name>
</gene>
<dbReference type="InterPro" id="IPR006644">
    <property type="entry name" value="Cadg"/>
</dbReference>
<reference evidence="3 4" key="1">
    <citation type="submission" date="2019-05" db="EMBL/GenBank/DDBJ databases">
        <title>Arcobacter sp. nov., isolated from sea sediment.</title>
        <authorList>
            <person name="Kim W."/>
        </authorList>
    </citation>
    <scope>NUCLEOTIDE SEQUENCE [LARGE SCALE GENOMIC DNA]</scope>
    <source>
        <strain evidence="3 4">CAU 1517</strain>
    </source>
</reference>
<dbReference type="SMART" id="SM00736">
    <property type="entry name" value="CADG"/>
    <property type="match status" value="1"/>
</dbReference>
<proteinExistence type="predicted"/>
<dbReference type="Pfam" id="PF17963">
    <property type="entry name" value="Big_9"/>
    <property type="match status" value="1"/>
</dbReference>
<keyword evidence="1" id="KW-0677">Repeat</keyword>
<dbReference type="PROSITE" id="PS50825">
    <property type="entry name" value="HYR"/>
    <property type="match status" value="1"/>
</dbReference>
<dbReference type="InterPro" id="IPR015919">
    <property type="entry name" value="Cadherin-like_sf"/>
</dbReference>
<dbReference type="InterPro" id="IPR003410">
    <property type="entry name" value="HYR_dom"/>
</dbReference>
<protein>
    <recommendedName>
        <fullName evidence="2">HYR domain-containing protein</fullName>
    </recommendedName>
</protein>
<evidence type="ECO:0000256" key="1">
    <source>
        <dbReference type="ARBA" id="ARBA00022737"/>
    </source>
</evidence>
<dbReference type="InterPro" id="IPR013783">
    <property type="entry name" value="Ig-like_fold"/>
</dbReference>
<dbReference type="GO" id="GO:0005509">
    <property type="term" value="F:calcium ion binding"/>
    <property type="evidence" value="ECO:0007669"/>
    <property type="project" value="InterPro"/>
</dbReference>
<dbReference type="SUPFAM" id="SSF49313">
    <property type="entry name" value="Cadherin-like"/>
    <property type="match status" value="1"/>
</dbReference>
<dbReference type="OrthoDB" id="5348567at2"/>
<dbReference type="Gene3D" id="2.60.40.10">
    <property type="entry name" value="Immunoglobulins"/>
    <property type="match status" value="1"/>
</dbReference>
<sequence>MKKAVIEQFLLGFILVFATITFMATVGDEISARNKATNIKEIAYQTANTMVKGFEETNNMCWAKQKAEDILDSTKLGQELIKLKNTGEISFTYDYYDYLPLVNDSGGVGDNHPDTVIVNISNYSHKNFWYKFFDKDSFSIGPINTIQSVTPPFTLTMSYGGGISGNDNMVGTYQLDNNNCVTNTRVLIDAQDNYSVGDKLAEDISSPPTYFFIIPNGGNNFPYANKDDIINISPSHCENTTTNTHTVNIGGTTKYSQKIHFQQDELNNGDTFVHVIPKNVVDLYDKYVDPVEGKNSNSTYNGFINNYCKSDEFNDIKKERNNDQDLTNDIIDCKTDPNGQYKYGMEDWDQGDDDYNDVYLDATQVIIPNTDGTDNYDVDLATRRIVFNQNYCINNDPPTLTLTCPNSIMEDTPTSAITWTATDSDGTVESKNVSVTVGTAIINTPDAENGTITYTPEANYYTGLNETVTLTMTIIDNNGSSDTDTCSFTVTEVNDPPTISGTPPETIQAGSTYSFTPTAIDVDNDTLTFTIQNKPSWASFDTTTGTLSGTPSTADIGIYSNIIITVDDGRGGTASLPAFDIEVTISTSSTDINASIFNNESYSYNLPTSATYDIIKNPSNGTLIVDAATGLLTYTPIITFVGTDTFSVKVTTAGAIITYNFTIVVQDPTGGCKTFDFTFNSDSEEWRGGDGYNDFVAKRDNGRLFIPRMEYVYRALDFGSSCANTKIQITFYYETSNPWDWNDRTMLSINNFDKIADLYEAPSGGKEYTYRTTNFITDDDGWVVVFFDNYASRSNETVYIDYIKLERQ</sequence>
<dbReference type="RefSeq" id="WP_138152198.1">
    <property type="nucleotide sequence ID" value="NZ_VANU01000002.1"/>
</dbReference>
<accession>A0A5R8Y370</accession>
<dbReference type="EMBL" id="VANU01000002">
    <property type="protein sequence ID" value="TLP39616.1"/>
    <property type="molecule type" value="Genomic_DNA"/>
</dbReference>
<dbReference type="Proteomes" id="UP000308901">
    <property type="component" value="Unassembled WGS sequence"/>
</dbReference>
<name>A0A5R8Y370_9BACT</name>
<evidence type="ECO:0000313" key="4">
    <source>
        <dbReference type="Proteomes" id="UP000308901"/>
    </source>
</evidence>